<evidence type="ECO:0000313" key="2">
    <source>
        <dbReference type="Proteomes" id="UP001168363"/>
    </source>
</evidence>
<proteinExistence type="predicted"/>
<comment type="caution">
    <text evidence="1">The sequence shown here is derived from an EMBL/GenBank/DDBJ whole genome shotgun (WGS) entry which is preliminary data.</text>
</comment>
<name>A0ABT8TRE9_9ACTN</name>
<organism evidence="1 2">
    <name type="scientific">Nocardioides cremeus</name>
    <dbReference type="NCBI Taxonomy" id="3058044"/>
    <lineage>
        <taxon>Bacteria</taxon>
        <taxon>Bacillati</taxon>
        <taxon>Actinomycetota</taxon>
        <taxon>Actinomycetes</taxon>
        <taxon>Propionibacteriales</taxon>
        <taxon>Nocardioidaceae</taxon>
        <taxon>Nocardioides</taxon>
    </lineage>
</organism>
<dbReference type="Pfam" id="PF08713">
    <property type="entry name" value="DNA_alkylation"/>
    <property type="match status" value="1"/>
</dbReference>
<dbReference type="RefSeq" id="WP_302706973.1">
    <property type="nucleotide sequence ID" value="NZ_JAULSC010000005.1"/>
</dbReference>
<protein>
    <submittedName>
        <fullName evidence="1">DNA alkylation repair protein</fullName>
    </submittedName>
</protein>
<sequence>MAPVTTAAELLALLEGQASVEGAAATRRRVPEPVPVLGVRMGTLFDIAKRASTLPPAEIDLLAAEDCYEARLAAFCLLDFRARRTPGEPWLLESYLRHHDRIITWDMVDRAAPWVVGATVSSGPYDVLHDLARSADPLRRRTAITAPLWFVRRGTDADLAEGFTVAAGLCDDPEPVVTNAVGIYLGHAGDRDPGALDALLAAHEPSMPRRSYRLAIRKRRAG</sequence>
<evidence type="ECO:0000313" key="1">
    <source>
        <dbReference type="EMBL" id="MDO3395568.1"/>
    </source>
</evidence>
<dbReference type="Gene3D" id="1.25.10.90">
    <property type="match status" value="1"/>
</dbReference>
<dbReference type="SUPFAM" id="SSF48371">
    <property type="entry name" value="ARM repeat"/>
    <property type="match status" value="1"/>
</dbReference>
<reference evidence="1" key="1">
    <citation type="submission" date="2023-06" db="EMBL/GenBank/DDBJ databases">
        <title>Genome sequence of Nocardioides sp. SOB44.</title>
        <authorList>
            <person name="Zhang G."/>
        </authorList>
    </citation>
    <scope>NUCLEOTIDE SEQUENCE</scope>
    <source>
        <strain evidence="1">SOB44</strain>
    </source>
</reference>
<keyword evidence="2" id="KW-1185">Reference proteome</keyword>
<dbReference type="CDD" id="cd06561">
    <property type="entry name" value="AlkD_like"/>
    <property type="match status" value="1"/>
</dbReference>
<accession>A0ABT8TRE9</accession>
<gene>
    <name evidence="1" type="ORF">QWJ41_07570</name>
</gene>
<dbReference type="Proteomes" id="UP001168363">
    <property type="component" value="Unassembled WGS sequence"/>
</dbReference>
<dbReference type="InterPro" id="IPR014825">
    <property type="entry name" value="DNA_alkylation"/>
</dbReference>
<dbReference type="InterPro" id="IPR016024">
    <property type="entry name" value="ARM-type_fold"/>
</dbReference>
<dbReference type="EMBL" id="JAULSC010000005">
    <property type="protein sequence ID" value="MDO3395568.1"/>
    <property type="molecule type" value="Genomic_DNA"/>
</dbReference>